<organism evidence="4 5">
    <name type="scientific">Atlanticothrix silvestris CENA357</name>
    <dbReference type="NCBI Taxonomy" id="1725252"/>
    <lineage>
        <taxon>Bacteria</taxon>
        <taxon>Bacillati</taxon>
        <taxon>Cyanobacteriota</taxon>
        <taxon>Cyanophyceae</taxon>
        <taxon>Nostocales</taxon>
        <taxon>Nodulariaceae</taxon>
        <taxon>Atlanticothrix</taxon>
        <taxon>Atlanticothrix silvestris</taxon>
    </lineage>
</organism>
<comment type="similarity">
    <text evidence="1">Belongs to the thioester dehydratase family. FabZ subfamily.</text>
</comment>
<evidence type="ECO:0000256" key="1">
    <source>
        <dbReference type="ARBA" id="ARBA00009174"/>
    </source>
</evidence>
<accession>A0A8J7HJC1</accession>
<sequence length="130" mass="14410">MNLFPLERITTIDPGKKAQAWQNVPHTLSFFSTHFPRFPVVPGVLLLGNFAELAAWLLNEQTGQQWKLAGAERVRFMHFVKPGDQMEVAVELKKLSVESALLSGTIQVAGKVVVTARQIRLFPIGKGVDS</sequence>
<dbReference type="Proteomes" id="UP000599391">
    <property type="component" value="Unassembled WGS sequence"/>
</dbReference>
<feature type="domain" description="ApeI dehydratase-like" evidence="3">
    <location>
        <begin position="16"/>
        <end position="94"/>
    </location>
</feature>
<proteinExistence type="inferred from homology"/>
<evidence type="ECO:0000259" key="3">
    <source>
        <dbReference type="Pfam" id="PF22818"/>
    </source>
</evidence>
<dbReference type="GO" id="GO:0016829">
    <property type="term" value="F:lyase activity"/>
    <property type="evidence" value="ECO:0007669"/>
    <property type="project" value="UniProtKB-KW"/>
</dbReference>
<evidence type="ECO:0000256" key="2">
    <source>
        <dbReference type="ARBA" id="ARBA00023239"/>
    </source>
</evidence>
<dbReference type="RefSeq" id="WP_214442336.1">
    <property type="nucleotide sequence ID" value="NZ_JAECZB010000105.1"/>
</dbReference>
<evidence type="ECO:0000313" key="5">
    <source>
        <dbReference type="Proteomes" id="UP000599391"/>
    </source>
</evidence>
<dbReference type="AlphaFoldDB" id="A0A8J7HJC1"/>
<keyword evidence="2" id="KW-0456">Lyase</keyword>
<keyword evidence="5" id="KW-1185">Reference proteome</keyword>
<dbReference type="Gene3D" id="3.10.129.10">
    <property type="entry name" value="Hotdog Thioesterase"/>
    <property type="match status" value="1"/>
</dbReference>
<dbReference type="InterPro" id="IPR029069">
    <property type="entry name" value="HotDog_dom_sf"/>
</dbReference>
<name>A0A8J7HJC1_9CYAN</name>
<comment type="caution">
    <text evidence="4">The sequence shown here is derived from an EMBL/GenBank/DDBJ whole genome shotgun (WGS) entry which is preliminary data.</text>
</comment>
<dbReference type="Pfam" id="PF22818">
    <property type="entry name" value="ApeI-like"/>
    <property type="match status" value="1"/>
</dbReference>
<protein>
    <recommendedName>
        <fullName evidence="3">ApeI dehydratase-like domain-containing protein</fullName>
    </recommendedName>
</protein>
<dbReference type="InterPro" id="IPR054545">
    <property type="entry name" value="ApeI-like"/>
</dbReference>
<gene>
    <name evidence="4" type="ORF">I8751_28150</name>
</gene>
<dbReference type="SUPFAM" id="SSF54637">
    <property type="entry name" value="Thioesterase/thiol ester dehydrase-isomerase"/>
    <property type="match status" value="1"/>
</dbReference>
<dbReference type="InterPro" id="IPR013114">
    <property type="entry name" value="FabA_FabZ"/>
</dbReference>
<evidence type="ECO:0000313" key="4">
    <source>
        <dbReference type="EMBL" id="MBH8556141.1"/>
    </source>
</evidence>
<dbReference type="EMBL" id="JAECZB010000105">
    <property type="protein sequence ID" value="MBH8556141.1"/>
    <property type="molecule type" value="Genomic_DNA"/>
</dbReference>
<dbReference type="PANTHER" id="PTHR30272:SF1">
    <property type="entry name" value="3-HYDROXYACYL-[ACYL-CARRIER-PROTEIN] DEHYDRATASE"/>
    <property type="match status" value="1"/>
</dbReference>
<reference evidence="4 5" key="1">
    <citation type="journal article" date="2021" name="Int. J. Syst. Evol. Microbiol.">
        <title>Amazonocrinis nigriterrae gen. nov., sp. nov., Atlanticothrix silvestris gen. nov., sp. nov. and Dendronalium phyllosphericum gen. nov., sp. nov., nostocacean cyanobacteria from Brazilian environments.</title>
        <authorList>
            <person name="Alvarenga D.O."/>
            <person name="Andreote A.P.D."/>
            <person name="Branco L.H.Z."/>
            <person name="Delbaje E."/>
            <person name="Cruz R.B."/>
            <person name="Varani A.M."/>
            <person name="Fiore M.F."/>
        </authorList>
    </citation>
    <scope>NUCLEOTIDE SEQUENCE [LARGE SCALE GENOMIC DNA]</scope>
    <source>
        <strain evidence="4 5">CENA357</strain>
    </source>
</reference>
<dbReference type="PANTHER" id="PTHR30272">
    <property type="entry name" value="3-HYDROXYACYL-[ACYL-CARRIER-PROTEIN] DEHYDRATASE"/>
    <property type="match status" value="1"/>
</dbReference>